<proteinExistence type="predicted"/>
<dbReference type="EMBL" id="FQUU01000003">
    <property type="protein sequence ID" value="SHE75051.1"/>
    <property type="molecule type" value="Genomic_DNA"/>
</dbReference>
<accession>A0A1M4W1B8</accession>
<organism evidence="1 2">
    <name type="scientific">Flavisolibacter ginsengisoli DSM 18119</name>
    <dbReference type="NCBI Taxonomy" id="1121884"/>
    <lineage>
        <taxon>Bacteria</taxon>
        <taxon>Pseudomonadati</taxon>
        <taxon>Bacteroidota</taxon>
        <taxon>Chitinophagia</taxon>
        <taxon>Chitinophagales</taxon>
        <taxon>Chitinophagaceae</taxon>
        <taxon>Flavisolibacter</taxon>
    </lineage>
</organism>
<sequence length="100" mass="11628">MKYTQNTLDKIEKVIEEVGYIIRYERGTFQSGFCILEDKKVVVLNKFLQLEGRINTLIELIPQLKIEADALSPESRKVFDDIMGRYHAGKSEEENFSNNQ</sequence>
<name>A0A1M4W1B8_9BACT</name>
<dbReference type="Proteomes" id="UP000184048">
    <property type="component" value="Unassembled WGS sequence"/>
</dbReference>
<gene>
    <name evidence="1" type="ORF">SAMN02745131_01050</name>
</gene>
<protein>
    <submittedName>
        <fullName evidence="1">Uncharacterized protein</fullName>
    </submittedName>
</protein>
<evidence type="ECO:0000313" key="1">
    <source>
        <dbReference type="EMBL" id="SHE75051.1"/>
    </source>
</evidence>
<dbReference type="OrthoDB" id="1524666at2"/>
<evidence type="ECO:0000313" key="2">
    <source>
        <dbReference type="Proteomes" id="UP000184048"/>
    </source>
</evidence>
<dbReference type="RefSeq" id="WP_072834176.1">
    <property type="nucleotide sequence ID" value="NZ_FQUU01000003.1"/>
</dbReference>
<dbReference type="AlphaFoldDB" id="A0A1M4W1B8"/>
<reference evidence="1 2" key="1">
    <citation type="submission" date="2016-11" db="EMBL/GenBank/DDBJ databases">
        <authorList>
            <person name="Jaros S."/>
            <person name="Januszkiewicz K."/>
            <person name="Wedrychowicz H."/>
        </authorList>
    </citation>
    <scope>NUCLEOTIDE SEQUENCE [LARGE SCALE GENOMIC DNA]</scope>
    <source>
        <strain evidence="1 2">DSM 18119</strain>
    </source>
</reference>
<dbReference type="STRING" id="1121884.SAMN02745131_01050"/>
<keyword evidence="2" id="KW-1185">Reference proteome</keyword>